<dbReference type="SUPFAM" id="SSF56281">
    <property type="entry name" value="Metallo-hydrolase/oxidoreductase"/>
    <property type="match status" value="2"/>
</dbReference>
<keyword evidence="5" id="KW-0819">tRNA processing</keyword>
<evidence type="ECO:0000256" key="9">
    <source>
        <dbReference type="ARBA" id="ARBA00022801"/>
    </source>
</evidence>
<gene>
    <name evidence="13" type="ORF">DAKH74_016130</name>
</gene>
<evidence type="ECO:0000256" key="8">
    <source>
        <dbReference type="ARBA" id="ARBA00022759"/>
    </source>
</evidence>
<sequence>MYTISTVTQPSADTRHPLLLLQSHSGERYLFGKIGEGAQRALTQNKIRVGKLENIFLTGQMDWAGTGGLAGLILTIADQGRDKLALNYGNDLINYVVSTWRYFVFRFGISLTANVIPSGQSYSDKLINVKSFVVAPEKHEPQDNNAPTFTPQEHGVLKNIITNMFPKIKPTERYDPSSDPHLNVELPRINFEQSSTSYEIEFNPIRGKFKFEEAVKLGVPRGPMFRQLTEGQSVTLEDGSVVTPEQVLEGERSFQKVLIVDIPDNSYLPAFKDTFKDYDATNVGTMYYFLSAEVAVNDDLIAFMEMFNRENSNIQHIVSHPNVSRNSLAFVGSAVTTLKLKALQPEWYNLPRTADLLSKEFYECFEKTTPKGTSLIQTQDKPLTSSINNDSVHVLGKNTLVTVDARTKEEAEKLGGGSKVEEQQVNSDWKSLYCGHVEPLKLPGVSYDSLVLDQLNANNFNESRERARHVEIITFGTGSALPSKYRNVVSTLVKVPYFDINSGEITNRNILLDAGENTVGQISRHFSEAKRREMFQDLRMIYLSHLHADHHLGIVSMLKEWYKYNKSNPEAKIYLITPWQYNKFIREWMLMESPEILLRINYISNEHFINKPYLRKETKAIDIEDYERIIAEDASKTSDSEGDSDNGSDTSSIRRFKKRRLSTDRDSSFRNLKMIRSMFRDLRIEDFQTCKAIHCNWAYSNSITFKLNDAKTFKVSYSGDTRPNVDEFSHDIGVNSDLLIHEATLDNELQEDAISKRHCTINEAIKVSNEMYAQKLILTHFSQRYPKAPSIDNNIKIYAKEYCFAFDGMIVDFERMGEQKAILPMLSNLFVEEAEDEDVGDEDVELPEDNKGTKKQKNKQAKKDGRQKGKDNEPKVKKNGKSAKVQNAQGAMKQPNSPKKSDGKNVQN</sequence>
<evidence type="ECO:0000256" key="11">
    <source>
        <dbReference type="SAM" id="MobiDB-lite"/>
    </source>
</evidence>
<dbReference type="Proteomes" id="UP001377567">
    <property type="component" value="Unassembled WGS sequence"/>
</dbReference>
<reference evidence="13 14" key="1">
    <citation type="journal article" date="2023" name="Elife">
        <title>Identification of key yeast species and microbe-microbe interactions impacting larval growth of Drosophila in the wild.</title>
        <authorList>
            <person name="Mure A."/>
            <person name="Sugiura Y."/>
            <person name="Maeda R."/>
            <person name="Honda K."/>
            <person name="Sakurai N."/>
            <person name="Takahashi Y."/>
            <person name="Watada M."/>
            <person name="Katoh T."/>
            <person name="Gotoh A."/>
            <person name="Gotoh Y."/>
            <person name="Taniguchi I."/>
            <person name="Nakamura K."/>
            <person name="Hayashi T."/>
            <person name="Katayama T."/>
            <person name="Uemura T."/>
            <person name="Hattori Y."/>
        </authorList>
    </citation>
    <scope>NUCLEOTIDE SEQUENCE [LARGE SCALE GENOMIC DNA]</scope>
    <source>
        <strain evidence="13 14">KH-74</strain>
    </source>
</reference>
<dbReference type="Gene3D" id="3.60.15.10">
    <property type="entry name" value="Ribonuclease Z/Hydroxyacylglutathione hydrolase-like"/>
    <property type="match status" value="2"/>
</dbReference>
<dbReference type="GO" id="GO:0042781">
    <property type="term" value="F:3'-tRNA processing endoribonuclease activity"/>
    <property type="evidence" value="ECO:0007669"/>
    <property type="project" value="UniProtKB-EC"/>
</dbReference>
<dbReference type="InterPro" id="IPR027794">
    <property type="entry name" value="tRNase_Z_dom"/>
</dbReference>
<keyword evidence="7" id="KW-0479">Metal-binding</keyword>
<comment type="similarity">
    <text evidence="3">Belongs to the RNase Z family.</text>
</comment>
<dbReference type="AlphaFoldDB" id="A0AAV5RWA1"/>
<feature type="compositionally biased region" description="Basic and acidic residues" evidence="11">
    <location>
        <begin position="861"/>
        <end position="876"/>
    </location>
</feature>
<evidence type="ECO:0000313" key="14">
    <source>
        <dbReference type="Proteomes" id="UP001377567"/>
    </source>
</evidence>
<evidence type="ECO:0000256" key="6">
    <source>
        <dbReference type="ARBA" id="ARBA00022722"/>
    </source>
</evidence>
<evidence type="ECO:0000256" key="5">
    <source>
        <dbReference type="ARBA" id="ARBA00022694"/>
    </source>
</evidence>
<comment type="cofactor">
    <cofactor evidence="2">
        <name>Zn(2+)</name>
        <dbReference type="ChEBI" id="CHEBI:29105"/>
    </cofactor>
</comment>
<feature type="domain" description="tRNase Z endonuclease" evidence="12">
    <location>
        <begin position="5"/>
        <end position="68"/>
    </location>
</feature>
<feature type="compositionally biased region" description="Acidic residues" evidence="11">
    <location>
        <begin position="837"/>
        <end position="847"/>
    </location>
</feature>
<evidence type="ECO:0000313" key="13">
    <source>
        <dbReference type="EMBL" id="GMM54997.1"/>
    </source>
</evidence>
<keyword evidence="10" id="KW-0862">Zinc</keyword>
<evidence type="ECO:0000256" key="3">
    <source>
        <dbReference type="ARBA" id="ARBA00007823"/>
    </source>
</evidence>
<evidence type="ECO:0000259" key="12">
    <source>
        <dbReference type="Pfam" id="PF13691"/>
    </source>
</evidence>
<proteinExistence type="inferred from homology"/>
<dbReference type="InterPro" id="IPR047151">
    <property type="entry name" value="RNZ2-like"/>
</dbReference>
<dbReference type="GO" id="GO:0005739">
    <property type="term" value="C:mitochondrion"/>
    <property type="evidence" value="ECO:0007669"/>
    <property type="project" value="TreeGrafter"/>
</dbReference>
<keyword evidence="14" id="KW-1185">Reference proteome</keyword>
<keyword evidence="6" id="KW-0540">Nuclease</keyword>
<protein>
    <recommendedName>
        <fullName evidence="4">ribonuclease Z</fullName>
        <ecNumber evidence="4">3.1.26.11</ecNumber>
    </recommendedName>
</protein>
<dbReference type="GO" id="GO:1990180">
    <property type="term" value="P:mitochondrial tRNA 3'-end processing"/>
    <property type="evidence" value="ECO:0007669"/>
    <property type="project" value="TreeGrafter"/>
</dbReference>
<feature type="region of interest" description="Disordered" evidence="11">
    <location>
        <begin position="837"/>
        <end position="908"/>
    </location>
</feature>
<dbReference type="EC" id="3.1.26.11" evidence="4"/>
<organism evidence="13 14">
    <name type="scientific">Maudiozyma humilis</name>
    <name type="common">Sour dough yeast</name>
    <name type="synonym">Kazachstania humilis</name>
    <dbReference type="NCBI Taxonomy" id="51915"/>
    <lineage>
        <taxon>Eukaryota</taxon>
        <taxon>Fungi</taxon>
        <taxon>Dikarya</taxon>
        <taxon>Ascomycota</taxon>
        <taxon>Saccharomycotina</taxon>
        <taxon>Saccharomycetes</taxon>
        <taxon>Saccharomycetales</taxon>
        <taxon>Saccharomycetaceae</taxon>
        <taxon>Maudiozyma</taxon>
    </lineage>
</organism>
<comment type="caution">
    <text evidence="13">The sequence shown here is derived from an EMBL/GenBank/DDBJ whole genome shotgun (WGS) entry which is preliminary data.</text>
</comment>
<evidence type="ECO:0000256" key="10">
    <source>
        <dbReference type="ARBA" id="ARBA00022833"/>
    </source>
</evidence>
<accession>A0AAV5RWA1</accession>
<dbReference type="Pfam" id="PF13691">
    <property type="entry name" value="Lactamase_B_4"/>
    <property type="match status" value="1"/>
</dbReference>
<dbReference type="EMBL" id="BTGD01000003">
    <property type="protein sequence ID" value="GMM54997.1"/>
    <property type="molecule type" value="Genomic_DNA"/>
</dbReference>
<dbReference type="PANTHER" id="PTHR12553">
    <property type="entry name" value="ZINC PHOSPHODIESTERASE ELAC PROTEIN 2"/>
    <property type="match status" value="1"/>
</dbReference>
<evidence type="ECO:0000256" key="2">
    <source>
        <dbReference type="ARBA" id="ARBA00001947"/>
    </source>
</evidence>
<keyword evidence="9" id="KW-0378">Hydrolase</keyword>
<dbReference type="GO" id="GO:0046872">
    <property type="term" value="F:metal ion binding"/>
    <property type="evidence" value="ECO:0007669"/>
    <property type="project" value="UniProtKB-KW"/>
</dbReference>
<feature type="compositionally biased region" description="Polar residues" evidence="11">
    <location>
        <begin position="884"/>
        <end position="898"/>
    </location>
</feature>
<keyword evidence="8" id="KW-0255">Endonuclease</keyword>
<name>A0AAV5RWA1_MAUHU</name>
<evidence type="ECO:0000256" key="1">
    <source>
        <dbReference type="ARBA" id="ARBA00000402"/>
    </source>
</evidence>
<dbReference type="InterPro" id="IPR036866">
    <property type="entry name" value="RibonucZ/Hydroxyglut_hydro"/>
</dbReference>
<comment type="catalytic activity">
    <reaction evidence="1">
        <text>Endonucleolytic cleavage of RNA, removing extra 3' nucleotides from tRNA precursor, generating 3' termini of tRNAs. A 3'-hydroxy group is left at the tRNA terminus and a 5'-phosphoryl group is left at the trailer molecule.</text>
        <dbReference type="EC" id="3.1.26.11"/>
    </reaction>
</comment>
<evidence type="ECO:0000256" key="7">
    <source>
        <dbReference type="ARBA" id="ARBA00022723"/>
    </source>
</evidence>
<dbReference type="CDD" id="cd07718">
    <property type="entry name" value="RNaseZ_ELAC1_ELAC2-C-term-like_MBL-fold"/>
    <property type="match status" value="1"/>
</dbReference>
<evidence type="ECO:0000256" key="4">
    <source>
        <dbReference type="ARBA" id="ARBA00012477"/>
    </source>
</evidence>
<feature type="compositionally biased region" description="Basic and acidic residues" evidence="11">
    <location>
        <begin position="899"/>
        <end position="908"/>
    </location>
</feature>
<dbReference type="PANTHER" id="PTHR12553:SF49">
    <property type="entry name" value="ZINC PHOSPHODIESTERASE ELAC PROTEIN 2"/>
    <property type="match status" value="1"/>
</dbReference>